<dbReference type="AlphaFoldDB" id="A0A0H5Q529"/>
<sequence length="93" mass="10672">MIRWLPKAQENLAAELTRIAADDEAAAKRIALVVKSHTEQLEQFPESGRPGRIHGTRELVISGLPYILPYRIRGKNVEILRFFHTSQKPPSRW</sequence>
<accession>A0A0H5Q529</accession>
<evidence type="ECO:0008006" key="4">
    <source>
        <dbReference type="Google" id="ProtNLM"/>
    </source>
</evidence>
<evidence type="ECO:0000256" key="1">
    <source>
        <dbReference type="ARBA" id="ARBA00006226"/>
    </source>
</evidence>
<evidence type="ECO:0000256" key="2">
    <source>
        <dbReference type="ARBA" id="ARBA00022649"/>
    </source>
</evidence>
<dbReference type="Gene3D" id="3.30.2310.20">
    <property type="entry name" value="RelE-like"/>
    <property type="match status" value="1"/>
</dbReference>
<proteinExistence type="inferred from homology"/>
<organism evidence="3">
    <name type="scientific">uncultured prokaryote</name>
    <dbReference type="NCBI Taxonomy" id="198431"/>
    <lineage>
        <taxon>unclassified sequences</taxon>
        <taxon>environmental samples</taxon>
    </lineage>
</organism>
<dbReference type="InterPro" id="IPR007712">
    <property type="entry name" value="RelE/ParE_toxin"/>
</dbReference>
<dbReference type="InterPro" id="IPR051803">
    <property type="entry name" value="TA_system_RelE-like_toxin"/>
</dbReference>
<reference evidence="3" key="1">
    <citation type="submission" date="2015-06" db="EMBL/GenBank/DDBJ databases">
        <authorList>
            <person name="Joergensen T."/>
        </authorList>
    </citation>
    <scope>NUCLEOTIDE SEQUENCE</scope>
    <source>
        <plasmid evidence="3">pRGFK1115</plasmid>
    </source>
</reference>
<geneLocation type="plasmid" evidence="3">
    <name>pRGFK1115</name>
</geneLocation>
<name>A0A0H5Q529_9ZZZZ</name>
<dbReference type="PANTHER" id="PTHR33755">
    <property type="entry name" value="TOXIN PARE1-RELATED"/>
    <property type="match status" value="1"/>
</dbReference>
<evidence type="ECO:0000313" key="3">
    <source>
        <dbReference type="EMBL" id="CRY96504.1"/>
    </source>
</evidence>
<dbReference type="EMBL" id="LN853696">
    <property type="protein sequence ID" value="CRY96504.1"/>
    <property type="molecule type" value="Genomic_DNA"/>
</dbReference>
<dbReference type="PANTHER" id="PTHR33755:SF6">
    <property type="entry name" value="PLASMID STABILIZATION SYSTEM PROTEIN"/>
    <property type="match status" value="1"/>
</dbReference>
<dbReference type="Pfam" id="PF05016">
    <property type="entry name" value="ParE_toxin"/>
    <property type="match status" value="1"/>
</dbReference>
<keyword evidence="2" id="KW-1277">Toxin-antitoxin system</keyword>
<protein>
    <recommendedName>
        <fullName evidence="4">Plasmid stabilization system protein</fullName>
    </recommendedName>
</protein>
<keyword evidence="3" id="KW-0614">Plasmid</keyword>
<dbReference type="InterPro" id="IPR035093">
    <property type="entry name" value="RelE/ParE_toxin_dom_sf"/>
</dbReference>
<dbReference type="NCBIfam" id="TIGR02385">
    <property type="entry name" value="RelE_StbE"/>
    <property type="match status" value="1"/>
</dbReference>
<reference evidence="3" key="2">
    <citation type="submission" date="2015-07" db="EMBL/GenBank/DDBJ databases">
        <title>Plasmids, circular viruses and viroids from rat gut.</title>
        <authorList>
            <person name="Jorgensen T.J."/>
            <person name="Hansen M.A."/>
            <person name="Xu Z."/>
            <person name="Tabak M.A."/>
            <person name="Sorensen S.J."/>
            <person name="Hansen L.H."/>
        </authorList>
    </citation>
    <scope>NUCLEOTIDE SEQUENCE</scope>
    <source>
        <plasmid evidence="3">pRGFK1115</plasmid>
    </source>
</reference>
<comment type="similarity">
    <text evidence="1">Belongs to the RelE toxin family.</text>
</comment>